<comment type="caution">
    <text evidence="1">The sequence shown here is derived from an EMBL/GenBank/DDBJ whole genome shotgun (WGS) entry which is preliminary data.</text>
</comment>
<reference evidence="2" key="1">
    <citation type="journal article" date="2019" name="Int. J. Syst. Evol. Microbiol.">
        <title>The Global Catalogue of Microorganisms (GCM) 10K type strain sequencing project: providing services to taxonomists for standard genome sequencing and annotation.</title>
        <authorList>
            <consortium name="The Broad Institute Genomics Platform"/>
            <consortium name="The Broad Institute Genome Sequencing Center for Infectious Disease"/>
            <person name="Wu L."/>
            <person name="Ma J."/>
        </authorList>
    </citation>
    <scope>NUCLEOTIDE SEQUENCE [LARGE SCALE GENOMIC DNA]</scope>
    <source>
        <strain evidence="2">CCM 8908</strain>
    </source>
</reference>
<evidence type="ECO:0000313" key="1">
    <source>
        <dbReference type="EMBL" id="MFC6261690.1"/>
    </source>
</evidence>
<sequence>MHAVIAILLIIVIAALGQLYLNNRTAFRQKSKHLANHDKFHNDSDRRLS</sequence>
<dbReference type="EMBL" id="JBHSSI010000078">
    <property type="protein sequence ID" value="MFC6261690.1"/>
    <property type="molecule type" value="Genomic_DNA"/>
</dbReference>
<organism evidence="1 2">
    <name type="scientific">Levilactobacillus fujinensis</name>
    <dbReference type="NCBI Taxonomy" id="2486024"/>
    <lineage>
        <taxon>Bacteria</taxon>
        <taxon>Bacillati</taxon>
        <taxon>Bacillota</taxon>
        <taxon>Bacilli</taxon>
        <taxon>Lactobacillales</taxon>
        <taxon>Lactobacillaceae</taxon>
        <taxon>Levilactobacillus</taxon>
    </lineage>
</organism>
<dbReference type="RefSeq" id="WP_164510462.1">
    <property type="nucleotide sequence ID" value="NZ_JBHSSI010000078.1"/>
</dbReference>
<proteinExistence type="predicted"/>
<evidence type="ECO:0000313" key="2">
    <source>
        <dbReference type="Proteomes" id="UP001596283"/>
    </source>
</evidence>
<dbReference type="Proteomes" id="UP001596283">
    <property type="component" value="Unassembled WGS sequence"/>
</dbReference>
<accession>A0ABW1TJV8</accession>
<name>A0ABW1TJV8_9LACO</name>
<protein>
    <submittedName>
        <fullName evidence="1">Uncharacterized protein</fullName>
    </submittedName>
</protein>
<gene>
    <name evidence="1" type="ORF">ACFP1C_12175</name>
</gene>
<keyword evidence="2" id="KW-1185">Reference proteome</keyword>